<evidence type="ECO:0000313" key="2">
    <source>
        <dbReference type="Proteomes" id="UP000242791"/>
    </source>
</evidence>
<dbReference type="VEuPathDB" id="FungiDB:ACJ73_00053"/>
<gene>
    <name evidence="1" type="ORF">ACJ73_00053</name>
</gene>
<organism evidence="1 2">
    <name type="scientific">Blastomyces percursus</name>
    <dbReference type="NCBI Taxonomy" id="1658174"/>
    <lineage>
        <taxon>Eukaryota</taxon>
        <taxon>Fungi</taxon>
        <taxon>Dikarya</taxon>
        <taxon>Ascomycota</taxon>
        <taxon>Pezizomycotina</taxon>
        <taxon>Eurotiomycetes</taxon>
        <taxon>Eurotiomycetidae</taxon>
        <taxon>Onygenales</taxon>
        <taxon>Ajellomycetaceae</taxon>
        <taxon>Blastomyces</taxon>
    </lineage>
</organism>
<protein>
    <submittedName>
        <fullName evidence="1">Uncharacterized protein</fullName>
    </submittedName>
</protein>
<evidence type="ECO:0000313" key="1">
    <source>
        <dbReference type="EMBL" id="OJD28526.1"/>
    </source>
</evidence>
<comment type="caution">
    <text evidence="1">The sequence shown here is derived from an EMBL/GenBank/DDBJ whole genome shotgun (WGS) entry which is preliminary data.</text>
</comment>
<reference evidence="1 2" key="1">
    <citation type="submission" date="2015-08" db="EMBL/GenBank/DDBJ databases">
        <title>Emmonsia species relationships and genome sequence.</title>
        <authorList>
            <person name="Cuomo C.A."/>
            <person name="Schwartz I.S."/>
            <person name="Kenyon C."/>
            <person name="De Hoog G.S."/>
            <person name="Govender N.P."/>
            <person name="Botha A."/>
            <person name="Moreno L."/>
            <person name="De Vries M."/>
            <person name="Munoz J.F."/>
            <person name="Stielow J.B."/>
        </authorList>
    </citation>
    <scope>NUCLEOTIDE SEQUENCE [LARGE SCALE GENOMIC DNA]</scope>
    <source>
        <strain evidence="1 2">EI222</strain>
    </source>
</reference>
<sequence>MATSQPLSIRRALVAQRVVAVEILHAGFKDAIRAAGNAANVAIQEQHVTAQTQKLLILPEDPKYIPIEKVLVRYCIPKSLPDPILPNPLRPSTVKPVKPQVFSYRKGSFTFRKYPIVILTPLTGAATLAIMPMKASKELDNPAMPDGDSVALDINPDTLAFDGDSVALDTKPDDTFVPDGDSDGDSITLDTKPDNTFVPDGDPIAINWSPGYYIVIYGPFDIRIDGEGEVTLIVIGYKRKAEPA</sequence>
<keyword evidence="2" id="KW-1185">Reference proteome</keyword>
<name>A0A1J9QI51_9EURO</name>
<dbReference type="AlphaFoldDB" id="A0A1J9QI51"/>
<dbReference type="EMBL" id="LGTZ01000003">
    <property type="protein sequence ID" value="OJD28526.1"/>
    <property type="molecule type" value="Genomic_DNA"/>
</dbReference>
<dbReference type="OrthoDB" id="10639983at2759"/>
<accession>A0A1J9QI51</accession>
<dbReference type="Proteomes" id="UP000242791">
    <property type="component" value="Unassembled WGS sequence"/>
</dbReference>
<proteinExistence type="predicted"/>